<dbReference type="PANTHER" id="PTHR10460">
    <property type="entry name" value="ABL INTERACTOR FAMILY MEMBER"/>
    <property type="match status" value="1"/>
</dbReference>
<comment type="caution">
    <text evidence="3">The sequence shown here is derived from an EMBL/GenBank/DDBJ whole genome shotgun (WGS) entry which is preliminary data.</text>
</comment>
<accession>A0AAW2KTM8</accession>
<dbReference type="EMBL" id="JACGWM010000212">
    <property type="protein sequence ID" value="KAL0310335.1"/>
    <property type="molecule type" value="Genomic_DNA"/>
</dbReference>
<dbReference type="Gene3D" id="6.10.140.1620">
    <property type="match status" value="1"/>
</dbReference>
<comment type="similarity">
    <text evidence="1">Belongs to the ABI family.</text>
</comment>
<protein>
    <submittedName>
        <fullName evidence="3">Protein ABIL4</fullName>
    </submittedName>
</protein>
<evidence type="ECO:0000256" key="2">
    <source>
        <dbReference type="ARBA" id="ARBA00025223"/>
    </source>
</evidence>
<dbReference type="InterPro" id="IPR028457">
    <property type="entry name" value="ABI"/>
</dbReference>
<sequence>MEISENGFPKPPVYDEIFMQQSLQFADSLKDLKNIRQQLYSAAQYFESSYNKVDHKQTAVESSKNYVAKALVNTVDHLGSVADKLNGLLDQKANQFSSTTSRVSCIERKNWDE</sequence>
<gene>
    <name evidence="3" type="ORF">Scaly_2937800</name>
</gene>
<reference evidence="3" key="1">
    <citation type="submission" date="2020-06" db="EMBL/GenBank/DDBJ databases">
        <authorList>
            <person name="Li T."/>
            <person name="Hu X."/>
            <person name="Zhang T."/>
            <person name="Song X."/>
            <person name="Zhang H."/>
            <person name="Dai N."/>
            <person name="Sheng W."/>
            <person name="Hou X."/>
            <person name="Wei L."/>
        </authorList>
    </citation>
    <scope>NUCLEOTIDE SEQUENCE</scope>
    <source>
        <strain evidence="3">KEN8</strain>
        <tissue evidence="3">Leaf</tissue>
    </source>
</reference>
<name>A0AAW2KTM8_9LAMI</name>
<reference evidence="3" key="2">
    <citation type="journal article" date="2024" name="Plant">
        <title>Genomic evolution and insights into agronomic trait innovations of Sesamum species.</title>
        <authorList>
            <person name="Miao H."/>
            <person name="Wang L."/>
            <person name="Qu L."/>
            <person name="Liu H."/>
            <person name="Sun Y."/>
            <person name="Le M."/>
            <person name="Wang Q."/>
            <person name="Wei S."/>
            <person name="Zheng Y."/>
            <person name="Lin W."/>
            <person name="Duan Y."/>
            <person name="Cao H."/>
            <person name="Xiong S."/>
            <person name="Wang X."/>
            <person name="Wei L."/>
            <person name="Li C."/>
            <person name="Ma Q."/>
            <person name="Ju M."/>
            <person name="Zhao R."/>
            <person name="Li G."/>
            <person name="Mu C."/>
            <person name="Tian Q."/>
            <person name="Mei H."/>
            <person name="Zhang T."/>
            <person name="Gao T."/>
            <person name="Zhang H."/>
        </authorList>
    </citation>
    <scope>NUCLEOTIDE SEQUENCE</scope>
    <source>
        <strain evidence="3">KEN8</strain>
    </source>
</reference>
<dbReference type="PANTHER" id="PTHR10460:SF34">
    <property type="entry name" value="PROTEIN ABIL2-LIKE"/>
    <property type="match status" value="1"/>
</dbReference>
<dbReference type="AlphaFoldDB" id="A0AAW2KTM8"/>
<evidence type="ECO:0000313" key="3">
    <source>
        <dbReference type="EMBL" id="KAL0310335.1"/>
    </source>
</evidence>
<evidence type="ECO:0000256" key="1">
    <source>
        <dbReference type="ARBA" id="ARBA00010020"/>
    </source>
</evidence>
<proteinExistence type="inferred from homology"/>
<comment type="function">
    <text evidence="2">Involved in regulation of actin and microtubule organization. Part of a WAVE complex that activates the Arp2/3 complex.</text>
</comment>
<organism evidence="3">
    <name type="scientific">Sesamum calycinum</name>
    <dbReference type="NCBI Taxonomy" id="2727403"/>
    <lineage>
        <taxon>Eukaryota</taxon>
        <taxon>Viridiplantae</taxon>
        <taxon>Streptophyta</taxon>
        <taxon>Embryophyta</taxon>
        <taxon>Tracheophyta</taxon>
        <taxon>Spermatophyta</taxon>
        <taxon>Magnoliopsida</taxon>
        <taxon>eudicotyledons</taxon>
        <taxon>Gunneridae</taxon>
        <taxon>Pentapetalae</taxon>
        <taxon>asterids</taxon>
        <taxon>lamiids</taxon>
        <taxon>Lamiales</taxon>
        <taxon>Pedaliaceae</taxon>
        <taxon>Sesamum</taxon>
    </lineage>
</organism>